<dbReference type="AlphaFoldDB" id="A0A2A7SH48"/>
<evidence type="ECO:0000256" key="1">
    <source>
        <dbReference type="SAM" id="SignalP"/>
    </source>
</evidence>
<dbReference type="Proteomes" id="UP000220629">
    <property type="component" value="Unassembled WGS sequence"/>
</dbReference>
<keyword evidence="1" id="KW-0732">Signal</keyword>
<dbReference type="EMBL" id="PDDY01000001">
    <property type="protein sequence ID" value="PEH42749.1"/>
    <property type="molecule type" value="Genomic_DNA"/>
</dbReference>
<evidence type="ECO:0008006" key="4">
    <source>
        <dbReference type="Google" id="ProtNLM"/>
    </source>
</evidence>
<reference evidence="3" key="1">
    <citation type="submission" date="2017-09" db="EMBL/GenBank/DDBJ databases">
        <title>FDA dAtabase for Regulatory Grade micrObial Sequences (FDA-ARGOS): Supporting development and validation of Infectious Disease Dx tests.</title>
        <authorList>
            <person name="Minogue T."/>
            <person name="Wolcott M."/>
            <person name="Wasieloski L."/>
            <person name="Aguilar W."/>
            <person name="Moore D."/>
            <person name="Tallon L."/>
            <person name="Sadzewicz L."/>
            <person name="Ott S."/>
            <person name="Zhao X."/>
            <person name="Nagaraj S."/>
            <person name="Vavikolanu K."/>
            <person name="Aluvathingal J."/>
            <person name="Nadendla S."/>
            <person name="Sichtig H."/>
        </authorList>
    </citation>
    <scope>NUCLEOTIDE SEQUENCE [LARGE SCALE GENOMIC DNA]</scope>
    <source>
        <strain evidence="3">FDAARGOS_390</strain>
    </source>
</reference>
<sequence length="104" mass="11033">MKLAHVLALAALATAPALSFAQTSQQGLTRAQVRAELVQLEQAGYNPASDHTQYPANIQAALSRIDGAADVEARAQTRPAAGHVMQMPSARRDQAEIDAIYAHS</sequence>
<gene>
    <name evidence="2" type="ORF">CRM94_11625</name>
</gene>
<comment type="caution">
    <text evidence="2">The sequence shown here is derived from an EMBL/GenBank/DDBJ whole genome shotgun (WGS) entry which is preliminary data.</text>
</comment>
<proteinExistence type="predicted"/>
<dbReference type="RefSeq" id="WP_098152617.1">
    <property type="nucleotide sequence ID" value="NZ_CADEQH010000037.1"/>
</dbReference>
<feature type="signal peptide" evidence="1">
    <location>
        <begin position="1"/>
        <end position="21"/>
    </location>
</feature>
<evidence type="ECO:0000313" key="3">
    <source>
        <dbReference type="Proteomes" id="UP000220629"/>
    </source>
</evidence>
<accession>A0A2A7SH48</accession>
<organism evidence="2 3">
    <name type="scientific">Burkholderia gladioli</name>
    <name type="common">Pseudomonas marginata</name>
    <name type="synonym">Phytomonas marginata</name>
    <dbReference type="NCBI Taxonomy" id="28095"/>
    <lineage>
        <taxon>Bacteria</taxon>
        <taxon>Pseudomonadati</taxon>
        <taxon>Pseudomonadota</taxon>
        <taxon>Betaproteobacteria</taxon>
        <taxon>Burkholderiales</taxon>
        <taxon>Burkholderiaceae</taxon>
        <taxon>Burkholderia</taxon>
    </lineage>
</organism>
<protein>
    <recommendedName>
        <fullName evidence="4">DUF4148 domain-containing protein</fullName>
    </recommendedName>
</protein>
<dbReference type="InterPro" id="IPR025421">
    <property type="entry name" value="DUF4148"/>
</dbReference>
<dbReference type="Pfam" id="PF13663">
    <property type="entry name" value="DUF4148"/>
    <property type="match status" value="1"/>
</dbReference>
<feature type="chain" id="PRO_5012021069" description="DUF4148 domain-containing protein" evidence="1">
    <location>
        <begin position="22"/>
        <end position="104"/>
    </location>
</feature>
<name>A0A2A7SH48_BURGA</name>
<evidence type="ECO:0000313" key="2">
    <source>
        <dbReference type="EMBL" id="PEH42749.1"/>
    </source>
</evidence>